<dbReference type="OrthoDB" id="3266461at2759"/>
<dbReference type="RefSeq" id="XP_001883967.1">
    <property type="nucleotide sequence ID" value="XM_001883932.1"/>
</dbReference>
<feature type="region of interest" description="Disordered" evidence="1">
    <location>
        <begin position="92"/>
        <end position="134"/>
    </location>
</feature>
<accession>B0DIV3</accession>
<dbReference type="InParanoid" id="B0DIV3"/>
<evidence type="ECO:0000313" key="2">
    <source>
        <dbReference type="EMBL" id="EDR05409.1"/>
    </source>
</evidence>
<keyword evidence="3" id="KW-1185">Reference proteome</keyword>
<protein>
    <submittedName>
        <fullName evidence="2">Predicted protein</fullName>
    </submittedName>
</protein>
<reference evidence="2 3" key="1">
    <citation type="journal article" date="2008" name="Nature">
        <title>The genome of Laccaria bicolor provides insights into mycorrhizal symbiosis.</title>
        <authorList>
            <person name="Martin F."/>
            <person name="Aerts A."/>
            <person name="Ahren D."/>
            <person name="Brun A."/>
            <person name="Danchin E.G.J."/>
            <person name="Duchaussoy F."/>
            <person name="Gibon J."/>
            <person name="Kohler A."/>
            <person name="Lindquist E."/>
            <person name="Pereda V."/>
            <person name="Salamov A."/>
            <person name="Shapiro H.J."/>
            <person name="Wuyts J."/>
            <person name="Blaudez D."/>
            <person name="Buee M."/>
            <person name="Brokstein P."/>
            <person name="Canbaeck B."/>
            <person name="Cohen D."/>
            <person name="Courty P.E."/>
            <person name="Coutinho P.M."/>
            <person name="Delaruelle C."/>
            <person name="Detter J.C."/>
            <person name="Deveau A."/>
            <person name="DiFazio S."/>
            <person name="Duplessis S."/>
            <person name="Fraissinet-Tachet L."/>
            <person name="Lucic E."/>
            <person name="Frey-Klett P."/>
            <person name="Fourrey C."/>
            <person name="Feussner I."/>
            <person name="Gay G."/>
            <person name="Grimwood J."/>
            <person name="Hoegger P.J."/>
            <person name="Jain P."/>
            <person name="Kilaru S."/>
            <person name="Labbe J."/>
            <person name="Lin Y.C."/>
            <person name="Legue V."/>
            <person name="Le Tacon F."/>
            <person name="Marmeisse R."/>
            <person name="Melayah D."/>
            <person name="Montanini B."/>
            <person name="Muratet M."/>
            <person name="Nehls U."/>
            <person name="Niculita-Hirzel H."/>
            <person name="Oudot-Le Secq M.P."/>
            <person name="Peter M."/>
            <person name="Quesneville H."/>
            <person name="Rajashekar B."/>
            <person name="Reich M."/>
            <person name="Rouhier N."/>
            <person name="Schmutz J."/>
            <person name="Yin T."/>
            <person name="Chalot M."/>
            <person name="Henrissat B."/>
            <person name="Kuees U."/>
            <person name="Lucas S."/>
            <person name="Van de Peer Y."/>
            <person name="Podila G.K."/>
            <person name="Polle A."/>
            <person name="Pukkila P.J."/>
            <person name="Richardson P.M."/>
            <person name="Rouze P."/>
            <person name="Sanders I.R."/>
            <person name="Stajich J.E."/>
            <person name="Tunlid A."/>
            <person name="Tuskan G."/>
            <person name="Grigoriev I.V."/>
        </authorList>
    </citation>
    <scope>NUCLEOTIDE SEQUENCE [LARGE SCALE GENOMIC DNA]</scope>
    <source>
        <strain evidence="3">S238N-H82 / ATCC MYA-4686</strain>
    </source>
</reference>
<sequence>MHLRSLDKRYRDLAAKENVCLVPDLSFDSDITAFDRDPTEKAISWLWVPVQISVGKKTHTLALPSRLQQVQVVPEPNATGSKRKADVALNHTSDAAPEDGELIQGGSEKKPRTDRRGASSKNNHKRAGNPARKLERLSQKLQKAGLTVLNGSYSIVEDGSASSTGWQGATPTLSDCEKIEAAYDSGAIKDMVAKFYPVRYEDAAIKDLLHPLASNESVCRKHAHNARGPHIACIIGHYRQYSKVAEPDLTGFHKQNMDRVNKFISQPIIQRIIRFAEQFVMLFFPGVAERFRRCAEWHEQRYPNAKPLFGCFWNLCVNDSKNIVGVCLLMVYVLPGSGFDHTRKTWLVLWEAGVVIELPPWVFLAYPSSLLYHFNIDVDGAFSS</sequence>
<dbReference type="GeneID" id="6079588"/>
<evidence type="ECO:0000256" key="1">
    <source>
        <dbReference type="SAM" id="MobiDB-lite"/>
    </source>
</evidence>
<name>B0DIV3_LACBS</name>
<dbReference type="Proteomes" id="UP000001194">
    <property type="component" value="Unassembled WGS sequence"/>
</dbReference>
<feature type="compositionally biased region" description="Basic and acidic residues" evidence="1">
    <location>
        <begin position="107"/>
        <end position="117"/>
    </location>
</feature>
<dbReference type="AlphaFoldDB" id="B0DIV3"/>
<gene>
    <name evidence="2" type="ORF">LACBIDRAFT_329685</name>
</gene>
<organism evidence="3">
    <name type="scientific">Laccaria bicolor (strain S238N-H82 / ATCC MYA-4686)</name>
    <name type="common">Bicoloured deceiver</name>
    <name type="synonym">Laccaria laccata var. bicolor</name>
    <dbReference type="NCBI Taxonomy" id="486041"/>
    <lineage>
        <taxon>Eukaryota</taxon>
        <taxon>Fungi</taxon>
        <taxon>Dikarya</taxon>
        <taxon>Basidiomycota</taxon>
        <taxon>Agaricomycotina</taxon>
        <taxon>Agaricomycetes</taxon>
        <taxon>Agaricomycetidae</taxon>
        <taxon>Agaricales</taxon>
        <taxon>Agaricineae</taxon>
        <taxon>Hydnangiaceae</taxon>
        <taxon>Laccaria</taxon>
    </lineage>
</organism>
<evidence type="ECO:0000313" key="3">
    <source>
        <dbReference type="Proteomes" id="UP000001194"/>
    </source>
</evidence>
<dbReference type="EMBL" id="DS547113">
    <property type="protein sequence ID" value="EDR05409.1"/>
    <property type="molecule type" value="Genomic_DNA"/>
</dbReference>
<proteinExistence type="predicted"/>
<dbReference type="STRING" id="486041.B0DIV3"/>
<dbReference type="HOGENOM" id="CLU_719741_0_0_1"/>
<dbReference type="KEGG" id="lbc:LACBIDRAFT_329685"/>